<accession>A0A1F5KBV2</accession>
<protein>
    <recommendedName>
        <fullName evidence="4">Glycosyltransferase RgtA/B/C/D-like domain-containing protein</fullName>
    </recommendedName>
</protein>
<feature type="transmembrane region" description="Helical" evidence="1">
    <location>
        <begin position="162"/>
        <end position="178"/>
    </location>
</feature>
<keyword evidence="1" id="KW-0812">Transmembrane</keyword>
<feature type="transmembrane region" description="Helical" evidence="1">
    <location>
        <begin position="83"/>
        <end position="102"/>
    </location>
</feature>
<feature type="transmembrane region" description="Helical" evidence="1">
    <location>
        <begin position="394"/>
        <end position="412"/>
    </location>
</feature>
<feature type="transmembrane region" description="Helical" evidence="1">
    <location>
        <begin position="318"/>
        <end position="339"/>
    </location>
</feature>
<evidence type="ECO:0000313" key="2">
    <source>
        <dbReference type="EMBL" id="OGE38245.1"/>
    </source>
</evidence>
<evidence type="ECO:0008006" key="4">
    <source>
        <dbReference type="Google" id="ProtNLM"/>
    </source>
</evidence>
<evidence type="ECO:0000313" key="3">
    <source>
        <dbReference type="Proteomes" id="UP000176527"/>
    </source>
</evidence>
<feature type="transmembrane region" description="Helical" evidence="1">
    <location>
        <begin position="216"/>
        <end position="241"/>
    </location>
</feature>
<dbReference type="Proteomes" id="UP000176527">
    <property type="component" value="Unassembled WGS sequence"/>
</dbReference>
<feature type="transmembrane region" description="Helical" evidence="1">
    <location>
        <begin position="293"/>
        <end position="312"/>
    </location>
</feature>
<dbReference type="AlphaFoldDB" id="A0A1F5KBV2"/>
<name>A0A1F5KBV2_9BACT</name>
<proteinExistence type="predicted"/>
<organism evidence="2 3">
    <name type="scientific">Candidatus Daviesbacteria bacterium RIFCSPHIGHO2_12_FULL_37_11</name>
    <dbReference type="NCBI Taxonomy" id="1797777"/>
    <lineage>
        <taxon>Bacteria</taxon>
        <taxon>Candidatus Daviesiibacteriota</taxon>
    </lineage>
</organism>
<sequence length="537" mass="62252">MLVSLEDLDLMLKKLSNNTLAHVLTVFLVAVLTFLPTLQMFFYLDEWGNLYEFTHVPYQFTIFTAHMFYLLFSIFGISATDYFAVGIFIYALSATLLYFFVSTLTKNKLLGLIAGLIYATSPIGIDTVIMLWTYFLEGGYPLTIALLLLLYLILRYFQGGKIFFFILALLGFFVFLELEPRRVFLFLPIIILFDYLMHFRKIIVPDFKFFLRQTPFFICFVLYYKYSVTLSGIFATGRIALADSGSYDWQTKLDLLLNTFSDPKPFVTLANILLGAFLVLPKEILNLTTVKGTFFWTALIIVIAAALVVIGFKIKKEFGFMLLFSLGWIYINILGIYVFSSPGISETTHRTLSLSAPAYAMFIAISGYVLFLYLKEKIKKKEKFGKFFLENQQTLFFSVLILFLGFNLYATHSHFEKFNAFRSRPARAFFKDLKTFHPSFPKKSLLYIETSKDPQIKHRLTRIYGGNNLGAGATIAVFYPELTYKEIDLVRELKDVEKFLRDDPKKIDQVFYFYYDENGLKDQTKEFRLKLKSNQKF</sequence>
<feature type="transmembrane region" description="Helical" evidence="1">
    <location>
        <begin position="20"/>
        <end position="44"/>
    </location>
</feature>
<keyword evidence="1" id="KW-0472">Membrane</keyword>
<evidence type="ECO:0000256" key="1">
    <source>
        <dbReference type="SAM" id="Phobius"/>
    </source>
</evidence>
<gene>
    <name evidence="2" type="ORF">A3F00_02880</name>
</gene>
<feature type="transmembrane region" description="Helical" evidence="1">
    <location>
        <begin position="138"/>
        <end position="157"/>
    </location>
</feature>
<comment type="caution">
    <text evidence="2">The sequence shown here is derived from an EMBL/GenBank/DDBJ whole genome shotgun (WGS) entry which is preliminary data.</text>
</comment>
<reference evidence="2 3" key="1">
    <citation type="journal article" date="2016" name="Nat. Commun.">
        <title>Thousands of microbial genomes shed light on interconnected biogeochemical processes in an aquifer system.</title>
        <authorList>
            <person name="Anantharaman K."/>
            <person name="Brown C.T."/>
            <person name="Hug L.A."/>
            <person name="Sharon I."/>
            <person name="Castelle C.J."/>
            <person name="Probst A.J."/>
            <person name="Thomas B.C."/>
            <person name="Singh A."/>
            <person name="Wilkins M.J."/>
            <person name="Karaoz U."/>
            <person name="Brodie E.L."/>
            <person name="Williams K.H."/>
            <person name="Hubbard S.S."/>
            <person name="Banfield J.F."/>
        </authorList>
    </citation>
    <scope>NUCLEOTIDE SEQUENCE [LARGE SCALE GENOMIC DNA]</scope>
</reference>
<feature type="transmembrane region" description="Helical" evidence="1">
    <location>
        <begin position="109"/>
        <end position="132"/>
    </location>
</feature>
<feature type="transmembrane region" description="Helical" evidence="1">
    <location>
        <begin position="351"/>
        <end position="374"/>
    </location>
</feature>
<feature type="transmembrane region" description="Helical" evidence="1">
    <location>
        <begin position="184"/>
        <end position="204"/>
    </location>
</feature>
<dbReference type="EMBL" id="MFDE01000025">
    <property type="protein sequence ID" value="OGE38245.1"/>
    <property type="molecule type" value="Genomic_DNA"/>
</dbReference>
<keyword evidence="1" id="KW-1133">Transmembrane helix</keyword>
<feature type="transmembrane region" description="Helical" evidence="1">
    <location>
        <begin position="56"/>
        <end position="77"/>
    </location>
</feature>